<evidence type="ECO:0008006" key="6">
    <source>
        <dbReference type="Google" id="ProtNLM"/>
    </source>
</evidence>
<accession>A0A1Q6A1H2</accession>
<evidence type="ECO:0000256" key="2">
    <source>
        <dbReference type="ARBA" id="ARBA00023002"/>
    </source>
</evidence>
<keyword evidence="2" id="KW-0560">Oxidoreductase</keyword>
<dbReference type="Pfam" id="PF00106">
    <property type="entry name" value="adh_short"/>
    <property type="match status" value="1"/>
</dbReference>
<keyword evidence="5" id="KW-1185">Reference proteome</keyword>
<dbReference type="PRINTS" id="PR00080">
    <property type="entry name" value="SDRFAMILY"/>
</dbReference>
<comment type="caution">
    <text evidence="4">The sequence shown here is derived from an EMBL/GenBank/DDBJ whole genome shotgun (WGS) entry which is preliminary data.</text>
</comment>
<organism evidence="4 5">
    <name type="scientific">Mucilaginibacter polytrichastri</name>
    <dbReference type="NCBI Taxonomy" id="1302689"/>
    <lineage>
        <taxon>Bacteria</taxon>
        <taxon>Pseudomonadati</taxon>
        <taxon>Bacteroidota</taxon>
        <taxon>Sphingobacteriia</taxon>
        <taxon>Sphingobacteriales</taxon>
        <taxon>Sphingobacteriaceae</taxon>
        <taxon>Mucilaginibacter</taxon>
    </lineage>
</organism>
<proteinExistence type="inferred from homology"/>
<dbReference type="PANTHER" id="PTHR43669:SF3">
    <property type="entry name" value="ALCOHOL DEHYDROGENASE, PUTATIVE (AFU_ORTHOLOGUE AFUA_3G03445)-RELATED"/>
    <property type="match status" value="1"/>
</dbReference>
<dbReference type="Proteomes" id="UP000186720">
    <property type="component" value="Unassembled WGS sequence"/>
</dbReference>
<dbReference type="AlphaFoldDB" id="A0A1Q6A1H2"/>
<name>A0A1Q6A1H2_9SPHI</name>
<comment type="similarity">
    <text evidence="1 3">Belongs to the short-chain dehydrogenases/reductases (SDR) family.</text>
</comment>
<dbReference type="SUPFAM" id="SSF51735">
    <property type="entry name" value="NAD(P)-binding Rossmann-fold domains"/>
    <property type="match status" value="1"/>
</dbReference>
<evidence type="ECO:0000256" key="3">
    <source>
        <dbReference type="RuleBase" id="RU000363"/>
    </source>
</evidence>
<dbReference type="InterPro" id="IPR036291">
    <property type="entry name" value="NAD(P)-bd_dom_sf"/>
</dbReference>
<dbReference type="InterPro" id="IPR002347">
    <property type="entry name" value="SDR_fam"/>
</dbReference>
<dbReference type="PANTHER" id="PTHR43669">
    <property type="entry name" value="5-KETO-D-GLUCONATE 5-REDUCTASE"/>
    <property type="match status" value="1"/>
</dbReference>
<dbReference type="STRING" id="1302689.RG47T_3328"/>
<dbReference type="PROSITE" id="PS00061">
    <property type="entry name" value="ADH_SHORT"/>
    <property type="match status" value="1"/>
</dbReference>
<dbReference type="PRINTS" id="PR00081">
    <property type="entry name" value="GDHRDH"/>
</dbReference>
<dbReference type="RefSeq" id="WP_074490411.1">
    <property type="nucleotide sequence ID" value="NZ_FPAM01000024.1"/>
</dbReference>
<dbReference type="OrthoDB" id="9810734at2"/>
<dbReference type="InterPro" id="IPR020904">
    <property type="entry name" value="Sc_DH/Rdtase_CS"/>
</dbReference>
<dbReference type="GO" id="GO:0016491">
    <property type="term" value="F:oxidoreductase activity"/>
    <property type="evidence" value="ECO:0007669"/>
    <property type="project" value="UniProtKB-KW"/>
</dbReference>
<dbReference type="Gene3D" id="3.40.50.720">
    <property type="entry name" value="NAD(P)-binding Rossmann-like Domain"/>
    <property type="match status" value="1"/>
</dbReference>
<gene>
    <name evidence="4" type="ORF">RG47T_3328</name>
</gene>
<evidence type="ECO:0000256" key="1">
    <source>
        <dbReference type="ARBA" id="ARBA00006484"/>
    </source>
</evidence>
<sequence>MKTALITGATKGMGRAIAFAFAKQGLNLAICSRNIKDLEQIKAELLSINQQISIITVEADATKKDQLLNFAQTAEAQLGYIHVIVNNVGIYQPTSILDDAEDTFDFQLSANLRPAYELYRYFGKKLAAAQNGHIFNICSIAAINPVVNAGMYSVTKAATLSLSSIMRLEMQQYGVKVTSVIPGSTLTSSWDGVAVDANKMVLPDDIASAVIAIYNMSAGANVNEITITPVFGQL</sequence>
<protein>
    <recommendedName>
        <fullName evidence="6">SDR family oxidoreductase</fullName>
    </recommendedName>
</protein>
<reference evidence="4 5" key="1">
    <citation type="submission" date="2016-11" db="EMBL/GenBank/DDBJ databases">
        <title>Whole Genome Sequencing of Mucilaginibacter polytrichastri RG4-7(T) isolated from the moss sample.</title>
        <authorList>
            <person name="Li Y."/>
        </authorList>
    </citation>
    <scope>NUCLEOTIDE SEQUENCE [LARGE SCALE GENOMIC DNA]</scope>
    <source>
        <strain evidence="4 5">RG4-7</strain>
    </source>
</reference>
<evidence type="ECO:0000313" key="5">
    <source>
        <dbReference type="Proteomes" id="UP000186720"/>
    </source>
</evidence>
<evidence type="ECO:0000313" key="4">
    <source>
        <dbReference type="EMBL" id="OKS87865.1"/>
    </source>
</evidence>
<dbReference type="CDD" id="cd05233">
    <property type="entry name" value="SDR_c"/>
    <property type="match status" value="1"/>
</dbReference>
<dbReference type="EMBL" id="MPPL01000001">
    <property type="protein sequence ID" value="OKS87865.1"/>
    <property type="molecule type" value="Genomic_DNA"/>
</dbReference>